<dbReference type="PANTHER" id="PTHR48050">
    <property type="entry name" value="STEROL 3-BETA-GLUCOSYLTRANSFERASE"/>
    <property type="match status" value="1"/>
</dbReference>
<proteinExistence type="inferred from homology"/>
<keyword evidence="3" id="KW-0808">Transferase</keyword>
<reference evidence="9" key="1">
    <citation type="journal article" date="2019" name="Int. J. Syst. Evol. Microbiol.">
        <title>The Global Catalogue of Microorganisms (GCM) 10K type strain sequencing project: providing services to taxonomists for standard genome sequencing and annotation.</title>
        <authorList>
            <consortium name="The Broad Institute Genomics Platform"/>
            <consortium name="The Broad Institute Genome Sequencing Center for Infectious Disease"/>
            <person name="Wu L."/>
            <person name="Ma J."/>
        </authorList>
    </citation>
    <scope>NUCLEOTIDE SEQUENCE [LARGE SCALE GENOMIC DNA]</scope>
    <source>
        <strain evidence="9">JCM 10083</strain>
    </source>
</reference>
<evidence type="ECO:0000256" key="4">
    <source>
        <dbReference type="ARBA" id="ARBA00023194"/>
    </source>
</evidence>
<protein>
    <submittedName>
        <fullName evidence="8">Activator-dependent family glycosyltransferase</fullName>
    </submittedName>
</protein>
<feature type="domain" description="Erythromycin biosynthesis protein CIII-like N-terminal" evidence="7">
    <location>
        <begin position="22"/>
        <end position="257"/>
    </location>
</feature>
<evidence type="ECO:0000256" key="3">
    <source>
        <dbReference type="ARBA" id="ARBA00022679"/>
    </source>
</evidence>
<feature type="domain" description="Erythromycin biosynthesis protein CIII-like C-terminal" evidence="6">
    <location>
        <begin position="273"/>
        <end position="414"/>
    </location>
</feature>
<dbReference type="RefSeq" id="WP_386273048.1">
    <property type="nucleotide sequence ID" value="NZ_JBHSIJ010000002.1"/>
</dbReference>
<sequence length="421" mass="46561">MRVLLATYQSKTIFQTMVPLAWALRTAGHEVRVACQPSFADVVTQAGLTAAPVGRNHTTWRIAEAHAEQAEAGRAGLPAPYDAAVTDLAALGWQAMQDGYVSLLYRWHKPDNFPMVADLVDFARHWRPDLVIWEATTYAGAIAAKACGAAHARLLWSIDVFGATRERFLRLKAEQPPENRADPLADWLSGYARKYGFDFGEDLVTGQFSIDQLPASLSMRADLDYLPMRYVPYGGPAVVPKWLWTPPQRPRVALTLGTTATDRFAGYTVDVQDILDALADLDIELVATIAENQRHKAPRVPDNTRVVSYVPLHALTPTCAAVINHAGPGTFLTTALHGVPQLTVPWDFDEPELARRAARQGGTLTIRPDRATGQAVRESVLRLLNEPAFRERAHDLRDEIHAQPTPNQLAPQLEKRAAEHR</sequence>
<evidence type="ECO:0000313" key="8">
    <source>
        <dbReference type="EMBL" id="MFC7605096.1"/>
    </source>
</evidence>
<dbReference type="PANTHER" id="PTHR48050:SF13">
    <property type="entry name" value="STEROL 3-BETA-GLUCOSYLTRANSFERASE UGT80A2"/>
    <property type="match status" value="1"/>
</dbReference>
<dbReference type="InterPro" id="IPR050426">
    <property type="entry name" value="Glycosyltransferase_28"/>
</dbReference>
<dbReference type="SUPFAM" id="SSF53756">
    <property type="entry name" value="UDP-Glycosyltransferase/glycogen phosphorylase"/>
    <property type="match status" value="1"/>
</dbReference>
<dbReference type="Pfam" id="PF21036">
    <property type="entry name" value="EryCIII-like_N"/>
    <property type="match status" value="1"/>
</dbReference>
<name>A0ABW2TA59_9ACTN</name>
<evidence type="ECO:0000256" key="5">
    <source>
        <dbReference type="SAM" id="MobiDB-lite"/>
    </source>
</evidence>
<dbReference type="Proteomes" id="UP001596514">
    <property type="component" value="Unassembled WGS sequence"/>
</dbReference>
<dbReference type="InterPro" id="IPR048284">
    <property type="entry name" value="EryCIII-like_N"/>
</dbReference>
<comment type="similarity">
    <text evidence="1">Belongs to the glycosyltransferase 28 family.</text>
</comment>
<comment type="caution">
    <text evidence="8">The sequence shown here is derived from an EMBL/GenBank/DDBJ whole genome shotgun (WGS) entry which is preliminary data.</text>
</comment>
<organism evidence="8 9">
    <name type="scientific">Streptosporangium amethystogenes subsp. fukuiense</name>
    <dbReference type="NCBI Taxonomy" id="698418"/>
    <lineage>
        <taxon>Bacteria</taxon>
        <taxon>Bacillati</taxon>
        <taxon>Actinomycetota</taxon>
        <taxon>Actinomycetes</taxon>
        <taxon>Streptosporangiales</taxon>
        <taxon>Streptosporangiaceae</taxon>
        <taxon>Streptosporangium</taxon>
    </lineage>
</organism>
<dbReference type="EMBL" id="JBHTEE010000001">
    <property type="protein sequence ID" value="MFC7605096.1"/>
    <property type="molecule type" value="Genomic_DNA"/>
</dbReference>
<dbReference type="NCBIfam" id="TIGR04516">
    <property type="entry name" value="glycosyl_450act"/>
    <property type="match status" value="1"/>
</dbReference>
<evidence type="ECO:0000256" key="1">
    <source>
        <dbReference type="ARBA" id="ARBA00006962"/>
    </source>
</evidence>
<dbReference type="InterPro" id="IPR010610">
    <property type="entry name" value="EryCIII-like_C"/>
</dbReference>
<dbReference type="InterPro" id="IPR002213">
    <property type="entry name" value="UDP_glucos_trans"/>
</dbReference>
<dbReference type="Pfam" id="PF06722">
    <property type="entry name" value="EryCIII-like_C"/>
    <property type="match status" value="1"/>
</dbReference>
<evidence type="ECO:0000259" key="7">
    <source>
        <dbReference type="Pfam" id="PF21036"/>
    </source>
</evidence>
<gene>
    <name evidence="8" type="ORF">ACFQVD_33805</name>
</gene>
<dbReference type="Gene3D" id="3.40.50.2000">
    <property type="entry name" value="Glycogen Phosphorylase B"/>
    <property type="match status" value="2"/>
</dbReference>
<evidence type="ECO:0000259" key="6">
    <source>
        <dbReference type="Pfam" id="PF06722"/>
    </source>
</evidence>
<evidence type="ECO:0000313" key="9">
    <source>
        <dbReference type="Proteomes" id="UP001596514"/>
    </source>
</evidence>
<keyword evidence="2" id="KW-0328">Glycosyltransferase</keyword>
<keyword evidence="9" id="KW-1185">Reference proteome</keyword>
<dbReference type="CDD" id="cd03784">
    <property type="entry name" value="GT1_Gtf-like"/>
    <property type="match status" value="1"/>
</dbReference>
<accession>A0ABW2TA59</accession>
<dbReference type="InterPro" id="IPR030953">
    <property type="entry name" value="Glycosyl_450act"/>
</dbReference>
<feature type="region of interest" description="Disordered" evidence="5">
    <location>
        <begin position="397"/>
        <end position="421"/>
    </location>
</feature>
<keyword evidence="4" id="KW-0045">Antibiotic biosynthesis</keyword>
<evidence type="ECO:0000256" key="2">
    <source>
        <dbReference type="ARBA" id="ARBA00022676"/>
    </source>
</evidence>